<dbReference type="Proteomes" id="UP000193404">
    <property type="component" value="Chromosome"/>
</dbReference>
<keyword evidence="2" id="KW-1185">Reference proteome</keyword>
<reference evidence="1 2" key="1">
    <citation type="submission" date="2017-03" db="EMBL/GenBank/DDBJ databases">
        <title>Sulfur activation and transportation mechanism of thermophilic Archaea Acidianus manzaensis YN-25.</title>
        <authorList>
            <person name="Ma Y."/>
            <person name="Yang Y."/>
            <person name="Xia J."/>
        </authorList>
    </citation>
    <scope>NUCLEOTIDE SEQUENCE [LARGE SCALE GENOMIC DNA]</scope>
    <source>
        <strain evidence="1 2">YN-25</strain>
    </source>
</reference>
<dbReference type="STRING" id="282676.B6F84_10325"/>
<proteinExistence type="predicted"/>
<evidence type="ECO:0000313" key="1">
    <source>
        <dbReference type="EMBL" id="ARM76375.1"/>
    </source>
</evidence>
<accession>A0A1W6K1J5</accession>
<name>A0A1W6K1J5_9CREN</name>
<sequence length="108" mass="12765">MAQPQKTVNAQDLFKAFLEKVRHYKDISRLIKSEYKNAIFEIVPLYIGKLKESLYKGEYKADALFYITYGKRELMDGEIMIRIYGDEVRMWLLVGNLTFEVDVEKVMD</sequence>
<protein>
    <submittedName>
        <fullName evidence="1">Uncharacterized protein</fullName>
    </submittedName>
</protein>
<dbReference type="EMBL" id="CP020477">
    <property type="protein sequence ID" value="ARM76375.1"/>
    <property type="molecule type" value="Genomic_DNA"/>
</dbReference>
<dbReference type="AlphaFoldDB" id="A0A1W6K1J5"/>
<gene>
    <name evidence="1" type="ORF">B6F84_10325</name>
</gene>
<dbReference type="GeneID" id="41591324"/>
<organism evidence="1 2">
    <name type="scientific">Acidianus manzaensis</name>
    <dbReference type="NCBI Taxonomy" id="282676"/>
    <lineage>
        <taxon>Archaea</taxon>
        <taxon>Thermoproteota</taxon>
        <taxon>Thermoprotei</taxon>
        <taxon>Sulfolobales</taxon>
        <taxon>Sulfolobaceae</taxon>
        <taxon>Acidianus</taxon>
    </lineage>
</organism>
<dbReference type="RefSeq" id="WP_148692165.1">
    <property type="nucleotide sequence ID" value="NZ_CP020477.1"/>
</dbReference>
<dbReference type="KEGG" id="aman:B6F84_10325"/>
<evidence type="ECO:0000313" key="2">
    <source>
        <dbReference type="Proteomes" id="UP000193404"/>
    </source>
</evidence>